<dbReference type="EMBL" id="JBHFFA010000008">
    <property type="protein sequence ID" value="KAL2607824.1"/>
    <property type="molecule type" value="Genomic_DNA"/>
</dbReference>
<evidence type="ECO:0008006" key="4">
    <source>
        <dbReference type="Google" id="ProtNLM"/>
    </source>
</evidence>
<name>A0ABD1XFT9_9MARC</name>
<gene>
    <name evidence="2" type="ORF">R1flu_026397</name>
</gene>
<dbReference type="Proteomes" id="UP001605036">
    <property type="component" value="Unassembled WGS sequence"/>
</dbReference>
<dbReference type="AlphaFoldDB" id="A0ABD1XFT9"/>
<accession>A0ABD1XFT9</accession>
<reference evidence="2 3" key="1">
    <citation type="submission" date="2024-09" db="EMBL/GenBank/DDBJ databases">
        <title>Chromosome-scale assembly of Riccia fluitans.</title>
        <authorList>
            <person name="Paukszto L."/>
            <person name="Sawicki J."/>
            <person name="Karawczyk K."/>
            <person name="Piernik-Szablinska J."/>
            <person name="Szczecinska M."/>
            <person name="Mazdziarz M."/>
        </authorList>
    </citation>
    <scope>NUCLEOTIDE SEQUENCE [LARGE SCALE GENOMIC DNA]</scope>
    <source>
        <strain evidence="2">Rf_01</strain>
        <tissue evidence="2">Aerial parts of the thallus</tissue>
    </source>
</reference>
<feature type="compositionally biased region" description="Polar residues" evidence="1">
    <location>
        <begin position="56"/>
        <end position="72"/>
    </location>
</feature>
<sequence length="224" mass="24337">MPVKSILEAALVEVEATASQLNPENCHYWKKNRDALLGWINASINPCSWSDPEAPEQSSTSETIGPSISSDRAANLGRDSVLVDTEAIVSIVSAASLEDHPPPSGTVKTNVGLLDPLIASANDEEMISDSRPSITEHDDQNILGLLDQIMPDSTNNNEIGRSNRDDSSLTGCVFRSNEYQVDPLVPVQNSSSTNGENCAQEYSMNSLERESAMWDAWRASHRPP</sequence>
<feature type="region of interest" description="Disordered" evidence="1">
    <location>
        <begin position="50"/>
        <end position="72"/>
    </location>
</feature>
<protein>
    <recommendedName>
        <fullName evidence="4">R2R3-MYB transcription factor</fullName>
    </recommendedName>
</protein>
<proteinExistence type="predicted"/>
<evidence type="ECO:0000313" key="2">
    <source>
        <dbReference type="EMBL" id="KAL2607824.1"/>
    </source>
</evidence>
<comment type="caution">
    <text evidence="2">The sequence shown here is derived from an EMBL/GenBank/DDBJ whole genome shotgun (WGS) entry which is preliminary data.</text>
</comment>
<keyword evidence="3" id="KW-1185">Reference proteome</keyword>
<evidence type="ECO:0000256" key="1">
    <source>
        <dbReference type="SAM" id="MobiDB-lite"/>
    </source>
</evidence>
<evidence type="ECO:0000313" key="3">
    <source>
        <dbReference type="Proteomes" id="UP001605036"/>
    </source>
</evidence>
<organism evidence="2 3">
    <name type="scientific">Riccia fluitans</name>
    <dbReference type="NCBI Taxonomy" id="41844"/>
    <lineage>
        <taxon>Eukaryota</taxon>
        <taxon>Viridiplantae</taxon>
        <taxon>Streptophyta</taxon>
        <taxon>Embryophyta</taxon>
        <taxon>Marchantiophyta</taxon>
        <taxon>Marchantiopsida</taxon>
        <taxon>Marchantiidae</taxon>
        <taxon>Marchantiales</taxon>
        <taxon>Ricciaceae</taxon>
        <taxon>Riccia</taxon>
    </lineage>
</organism>